<feature type="region of interest" description="Disordered" evidence="1">
    <location>
        <begin position="426"/>
        <end position="448"/>
    </location>
</feature>
<reference evidence="3" key="4">
    <citation type="submission" date="2025-05" db="UniProtKB">
        <authorList>
            <consortium name="EnsemblFungi"/>
        </authorList>
    </citation>
    <scope>IDENTIFICATION</scope>
    <source>
        <strain evidence="3">isolate 1-1 / race 1 (BBBD)</strain>
    </source>
</reference>
<dbReference type="Proteomes" id="UP000005240">
    <property type="component" value="Unassembled WGS sequence"/>
</dbReference>
<name>A0A180GS04_PUCT1</name>
<evidence type="ECO:0000313" key="2">
    <source>
        <dbReference type="EMBL" id="OAV95304.1"/>
    </source>
</evidence>
<feature type="compositionally biased region" description="Polar residues" evidence="1">
    <location>
        <begin position="288"/>
        <end position="303"/>
    </location>
</feature>
<reference evidence="2" key="2">
    <citation type="submission" date="2016-05" db="EMBL/GenBank/DDBJ databases">
        <title>Comparative analysis highlights variable genome content of wheat rusts and divergence of the mating loci.</title>
        <authorList>
            <person name="Cuomo C.A."/>
            <person name="Bakkeren G."/>
            <person name="Szabo L."/>
            <person name="Khalil H."/>
            <person name="Joly D."/>
            <person name="Goldberg J."/>
            <person name="Young S."/>
            <person name="Zeng Q."/>
            <person name="Fellers J."/>
        </authorList>
    </citation>
    <scope>NUCLEOTIDE SEQUENCE [LARGE SCALE GENOMIC DNA]</scope>
    <source>
        <strain evidence="2">1-1 BBBD Race 1</strain>
    </source>
</reference>
<sequence length="514" mass="55318">MHWTEVQEAWSEVHRLSPEANAQLPLNHPKSPALEVTGTCLTSPSLQVNKMNADPKFVAQTKEALAKIQKHWERVKPKGTAILMANLQDTTWTQFWRDFAVALGKTVTHLGNLVDSMDAVGLVNWHVTIKKHGTYGVGRAPVISPEAEFRKPQRPGSMANPCKTAKERETERSQQESLAMAFGSGDIRLALERTKTRVTRNPHADVDAQERVQTVQELHEYHRATLAILHNTPNVEPDHPPRTDQFISEKRTVHTLAELAGQVSNQLAGHRRAGSPTPAPGGPVIRPKQTQRAPTRPASNSPATRAPGGPSKAPNPPTRLSAAAPYPAGNSAVFGSISWAPETKMTWPDMAAQASTRISVPKPAGAAVLLDLDPPSRPVQARSGGALQPGSGFSPSKAFGQRITPHAAHPSAPVPTVQMYTPTWKVTSKSTAPPTPWTSTPTGSSARTPQLEINSALSRLCRHILPAPPSLASTNIEVVLPTILSRGPNQGVHQSPARKVARSPHGEGIAHTIS</sequence>
<evidence type="ECO:0000313" key="4">
    <source>
        <dbReference type="Proteomes" id="UP000005240"/>
    </source>
</evidence>
<reference evidence="3 4" key="3">
    <citation type="journal article" date="2017" name="G3 (Bethesda)">
        <title>Comparative analysis highlights variable genome content of wheat rusts and divergence of the mating loci.</title>
        <authorList>
            <person name="Cuomo C.A."/>
            <person name="Bakkeren G."/>
            <person name="Khalil H.B."/>
            <person name="Panwar V."/>
            <person name="Joly D."/>
            <person name="Linning R."/>
            <person name="Sakthikumar S."/>
            <person name="Song X."/>
            <person name="Adiconis X."/>
            <person name="Fan L."/>
            <person name="Goldberg J.M."/>
            <person name="Levin J.Z."/>
            <person name="Young S."/>
            <person name="Zeng Q."/>
            <person name="Anikster Y."/>
            <person name="Bruce M."/>
            <person name="Wang M."/>
            <person name="Yin C."/>
            <person name="McCallum B."/>
            <person name="Szabo L.J."/>
            <person name="Hulbert S."/>
            <person name="Chen X."/>
            <person name="Fellers J.P."/>
        </authorList>
    </citation>
    <scope>NUCLEOTIDE SEQUENCE</scope>
    <source>
        <strain evidence="4">Isolate 1-1 / race 1 (BBBD)</strain>
        <strain evidence="3">isolate 1-1 / race 1 (BBBD)</strain>
    </source>
</reference>
<evidence type="ECO:0000313" key="3">
    <source>
        <dbReference type="EnsemblFungi" id="PTTG_03647-t43_1-p1"/>
    </source>
</evidence>
<feature type="region of interest" description="Disordered" evidence="1">
    <location>
        <begin position="487"/>
        <end position="514"/>
    </location>
</feature>
<protein>
    <submittedName>
        <fullName evidence="2 3">Uncharacterized protein</fullName>
    </submittedName>
</protein>
<dbReference type="EMBL" id="ADAS02000030">
    <property type="protein sequence ID" value="OAV95304.1"/>
    <property type="molecule type" value="Genomic_DNA"/>
</dbReference>
<evidence type="ECO:0000256" key="1">
    <source>
        <dbReference type="SAM" id="MobiDB-lite"/>
    </source>
</evidence>
<dbReference type="OrthoDB" id="2499248at2759"/>
<feature type="compositionally biased region" description="Low complexity" evidence="1">
    <location>
        <begin position="427"/>
        <end position="445"/>
    </location>
</feature>
<proteinExistence type="predicted"/>
<dbReference type="EnsemblFungi" id="PTTG_03647-t43_1">
    <property type="protein sequence ID" value="PTTG_03647-t43_1-p1"/>
    <property type="gene ID" value="PTTG_03647"/>
</dbReference>
<organism evidence="2">
    <name type="scientific">Puccinia triticina (isolate 1-1 / race 1 (BBBD))</name>
    <name type="common">Brown leaf rust fungus</name>
    <dbReference type="NCBI Taxonomy" id="630390"/>
    <lineage>
        <taxon>Eukaryota</taxon>
        <taxon>Fungi</taxon>
        <taxon>Dikarya</taxon>
        <taxon>Basidiomycota</taxon>
        <taxon>Pucciniomycotina</taxon>
        <taxon>Pucciniomycetes</taxon>
        <taxon>Pucciniales</taxon>
        <taxon>Pucciniaceae</taxon>
        <taxon>Puccinia</taxon>
    </lineage>
</organism>
<gene>
    <name evidence="2" type="ORF">PTTG_03647</name>
</gene>
<feature type="region of interest" description="Disordered" evidence="1">
    <location>
        <begin position="264"/>
        <end position="324"/>
    </location>
</feature>
<keyword evidence="4" id="KW-1185">Reference proteome</keyword>
<accession>A0A180GS04</accession>
<dbReference type="AlphaFoldDB" id="A0A180GS04"/>
<dbReference type="VEuPathDB" id="FungiDB:PTTG_03647"/>
<reference evidence="2" key="1">
    <citation type="submission" date="2009-11" db="EMBL/GenBank/DDBJ databases">
        <authorList>
            <consortium name="The Broad Institute Genome Sequencing Platform"/>
            <person name="Ward D."/>
            <person name="Feldgarden M."/>
            <person name="Earl A."/>
            <person name="Young S.K."/>
            <person name="Zeng Q."/>
            <person name="Koehrsen M."/>
            <person name="Alvarado L."/>
            <person name="Berlin A."/>
            <person name="Bochicchio J."/>
            <person name="Borenstein D."/>
            <person name="Chapman S.B."/>
            <person name="Chen Z."/>
            <person name="Engels R."/>
            <person name="Freedman E."/>
            <person name="Gellesch M."/>
            <person name="Goldberg J."/>
            <person name="Griggs A."/>
            <person name="Gujja S."/>
            <person name="Heilman E."/>
            <person name="Heiman D."/>
            <person name="Hepburn T."/>
            <person name="Howarth C."/>
            <person name="Jen D."/>
            <person name="Larson L."/>
            <person name="Lewis B."/>
            <person name="Mehta T."/>
            <person name="Park D."/>
            <person name="Pearson M."/>
            <person name="Roberts A."/>
            <person name="Saif S."/>
            <person name="Shea T."/>
            <person name="Shenoy N."/>
            <person name="Sisk P."/>
            <person name="Stolte C."/>
            <person name="Sykes S."/>
            <person name="Thomson T."/>
            <person name="Walk T."/>
            <person name="White J."/>
            <person name="Yandava C."/>
            <person name="Izard J."/>
            <person name="Baranova O.V."/>
            <person name="Blanton J.M."/>
            <person name="Tanner A.C."/>
            <person name="Dewhirst F.E."/>
            <person name="Haas B."/>
            <person name="Nusbaum C."/>
            <person name="Birren B."/>
        </authorList>
    </citation>
    <scope>NUCLEOTIDE SEQUENCE [LARGE SCALE GENOMIC DNA]</scope>
    <source>
        <strain evidence="2">1-1 BBBD Race 1</strain>
    </source>
</reference>